<feature type="chain" id="PRO_5002488013" evidence="1">
    <location>
        <begin position="21"/>
        <end position="118"/>
    </location>
</feature>
<comment type="caution">
    <text evidence="2">The sequence shown here is derived from an EMBL/GenBank/DDBJ whole genome shotgun (WGS) entry which is preliminary data.</text>
</comment>
<gene>
    <name evidence="2" type="ORF">HMPREF1535_04851</name>
</gene>
<reference evidence="2 3" key="1">
    <citation type="submission" date="2013-04" db="EMBL/GenBank/DDBJ databases">
        <title>The Genome Sequence of Parabacteroides goldsteinii DSM 19448.</title>
        <authorList>
            <consortium name="The Broad Institute Genomics Platform"/>
            <person name="Earl A."/>
            <person name="Ward D."/>
            <person name="Feldgarden M."/>
            <person name="Gevers D."/>
            <person name="Martens E."/>
            <person name="Sakamoto M."/>
            <person name="Benno Y."/>
            <person name="Song Y."/>
            <person name="Liu C."/>
            <person name="Lee J."/>
            <person name="Bolanos M."/>
            <person name="Vaisanen M.L."/>
            <person name="Finegold S.M."/>
            <person name="Walker B."/>
            <person name="Young S."/>
            <person name="Zeng Q."/>
            <person name="Gargeya S."/>
            <person name="Fitzgerald M."/>
            <person name="Haas B."/>
            <person name="Abouelleil A."/>
            <person name="Allen A.W."/>
            <person name="Alvarado L."/>
            <person name="Arachchi H.M."/>
            <person name="Berlin A.M."/>
            <person name="Chapman S.B."/>
            <person name="Gainer-Dewar J."/>
            <person name="Goldberg J."/>
            <person name="Griggs A."/>
            <person name="Gujja S."/>
            <person name="Hansen M."/>
            <person name="Howarth C."/>
            <person name="Imamovic A."/>
            <person name="Ireland A."/>
            <person name="Larimer J."/>
            <person name="McCowan C."/>
            <person name="Murphy C."/>
            <person name="Pearson M."/>
            <person name="Poon T.W."/>
            <person name="Priest M."/>
            <person name="Roberts A."/>
            <person name="Saif S."/>
            <person name="Shea T."/>
            <person name="Sisk P."/>
            <person name="Sykes S."/>
            <person name="Wortman J."/>
            <person name="Nusbaum C."/>
            <person name="Birren B."/>
        </authorList>
    </citation>
    <scope>NUCLEOTIDE SEQUENCE [LARGE SCALE GENOMIC DNA]</scope>
    <source>
        <strain evidence="2 3">DSM 19448</strain>
    </source>
</reference>
<dbReference type="AlphaFoldDB" id="A0A0F5IKD4"/>
<feature type="signal peptide" evidence="1">
    <location>
        <begin position="1"/>
        <end position="20"/>
    </location>
</feature>
<protein>
    <submittedName>
        <fullName evidence="2">Uncharacterized protein</fullName>
    </submittedName>
</protein>
<proteinExistence type="predicted"/>
<sequence length="118" mass="13586">MRRLGMAVSAILLCATVGFARENRNNVSKEPFAINFEKLSYYLQLTPSQTGEVANINEFFLDKQRESLRASESQQQKKMHQAVYGNLKLMKKVLTPDQYRKYVTLLNVTNNNNRALNL</sequence>
<dbReference type="EMBL" id="AQHV01000028">
    <property type="protein sequence ID" value="KKB45567.1"/>
    <property type="molecule type" value="Genomic_DNA"/>
</dbReference>
<evidence type="ECO:0000256" key="1">
    <source>
        <dbReference type="SAM" id="SignalP"/>
    </source>
</evidence>
<dbReference type="PATRIC" id="fig|927665.4.peg.4976"/>
<dbReference type="Proteomes" id="UP000033047">
    <property type="component" value="Unassembled WGS sequence"/>
</dbReference>
<organism evidence="2 3">
    <name type="scientific">Parabacteroides goldsteinii DSM 19448 = WAL 12034</name>
    <dbReference type="NCBI Taxonomy" id="927665"/>
    <lineage>
        <taxon>Bacteria</taxon>
        <taxon>Pseudomonadati</taxon>
        <taxon>Bacteroidota</taxon>
        <taxon>Bacteroidia</taxon>
        <taxon>Bacteroidales</taxon>
        <taxon>Tannerellaceae</taxon>
        <taxon>Parabacteroides</taxon>
    </lineage>
</organism>
<dbReference type="STRING" id="927665.HMPREF1535_04851"/>
<evidence type="ECO:0000313" key="3">
    <source>
        <dbReference type="Proteomes" id="UP000033047"/>
    </source>
</evidence>
<evidence type="ECO:0000313" key="2">
    <source>
        <dbReference type="EMBL" id="KKB45567.1"/>
    </source>
</evidence>
<keyword evidence="1" id="KW-0732">Signal</keyword>
<name>A0A0F5IKD4_9BACT</name>
<accession>A0A0F5IKD4</accession>
<dbReference type="RefSeq" id="WP_046147796.1">
    <property type="nucleotide sequence ID" value="NZ_KQ033914.1"/>
</dbReference>
<dbReference type="HOGENOM" id="CLU_166138_0_0_10"/>